<dbReference type="InterPro" id="IPR011009">
    <property type="entry name" value="Kinase-like_dom_sf"/>
</dbReference>
<protein>
    <recommendedName>
        <fullName evidence="1">Protein kinase domain-containing protein</fullName>
    </recommendedName>
</protein>
<dbReference type="EMBL" id="KB467965">
    <property type="protein sequence ID" value="PCH39182.1"/>
    <property type="molecule type" value="Genomic_DNA"/>
</dbReference>
<dbReference type="SUPFAM" id="SSF56112">
    <property type="entry name" value="Protein kinase-like (PK-like)"/>
    <property type="match status" value="1"/>
</dbReference>
<organism evidence="2 3">
    <name type="scientific">Wolfiporia cocos (strain MD-104)</name>
    <name type="common">Brown rot fungus</name>
    <dbReference type="NCBI Taxonomy" id="742152"/>
    <lineage>
        <taxon>Eukaryota</taxon>
        <taxon>Fungi</taxon>
        <taxon>Dikarya</taxon>
        <taxon>Basidiomycota</taxon>
        <taxon>Agaricomycotina</taxon>
        <taxon>Agaricomycetes</taxon>
        <taxon>Polyporales</taxon>
        <taxon>Phaeolaceae</taxon>
        <taxon>Wolfiporia</taxon>
    </lineage>
</organism>
<dbReference type="GO" id="GO:0004672">
    <property type="term" value="F:protein kinase activity"/>
    <property type="evidence" value="ECO:0007669"/>
    <property type="project" value="InterPro"/>
</dbReference>
<evidence type="ECO:0000313" key="2">
    <source>
        <dbReference type="EMBL" id="PCH39182.1"/>
    </source>
</evidence>
<reference evidence="2 3" key="1">
    <citation type="journal article" date="2012" name="Science">
        <title>The Paleozoic origin of enzymatic lignin decomposition reconstructed from 31 fungal genomes.</title>
        <authorList>
            <person name="Floudas D."/>
            <person name="Binder M."/>
            <person name="Riley R."/>
            <person name="Barry K."/>
            <person name="Blanchette R.A."/>
            <person name="Henrissat B."/>
            <person name="Martinez A.T."/>
            <person name="Otillar R."/>
            <person name="Spatafora J.W."/>
            <person name="Yadav J.S."/>
            <person name="Aerts A."/>
            <person name="Benoit I."/>
            <person name="Boyd A."/>
            <person name="Carlson A."/>
            <person name="Copeland A."/>
            <person name="Coutinho P.M."/>
            <person name="de Vries R.P."/>
            <person name="Ferreira P."/>
            <person name="Findley K."/>
            <person name="Foster B."/>
            <person name="Gaskell J."/>
            <person name="Glotzer D."/>
            <person name="Gorecki P."/>
            <person name="Heitman J."/>
            <person name="Hesse C."/>
            <person name="Hori C."/>
            <person name="Igarashi K."/>
            <person name="Jurgens J.A."/>
            <person name="Kallen N."/>
            <person name="Kersten P."/>
            <person name="Kohler A."/>
            <person name="Kuees U."/>
            <person name="Kumar T.K.A."/>
            <person name="Kuo A."/>
            <person name="LaButti K."/>
            <person name="Larrondo L.F."/>
            <person name="Lindquist E."/>
            <person name="Ling A."/>
            <person name="Lombard V."/>
            <person name="Lucas S."/>
            <person name="Lundell T."/>
            <person name="Martin R."/>
            <person name="McLaughlin D.J."/>
            <person name="Morgenstern I."/>
            <person name="Morin E."/>
            <person name="Murat C."/>
            <person name="Nagy L.G."/>
            <person name="Nolan M."/>
            <person name="Ohm R.A."/>
            <person name="Patyshakuliyeva A."/>
            <person name="Rokas A."/>
            <person name="Ruiz-Duenas F.J."/>
            <person name="Sabat G."/>
            <person name="Salamov A."/>
            <person name="Samejima M."/>
            <person name="Schmutz J."/>
            <person name="Slot J.C."/>
            <person name="St John F."/>
            <person name="Stenlid J."/>
            <person name="Sun H."/>
            <person name="Sun S."/>
            <person name="Syed K."/>
            <person name="Tsang A."/>
            <person name="Wiebenga A."/>
            <person name="Young D."/>
            <person name="Pisabarro A."/>
            <person name="Eastwood D.C."/>
            <person name="Martin F."/>
            <person name="Cullen D."/>
            <person name="Grigoriev I.V."/>
            <person name="Hibbett D.S."/>
        </authorList>
    </citation>
    <scope>NUCLEOTIDE SEQUENCE [LARGE SCALE GENOMIC DNA]</scope>
    <source>
        <strain evidence="2 3">MD-104</strain>
    </source>
</reference>
<proteinExistence type="predicted"/>
<name>A0A2H3JA93_WOLCO</name>
<evidence type="ECO:0000259" key="1">
    <source>
        <dbReference type="PROSITE" id="PS50011"/>
    </source>
</evidence>
<sequence>MTTTQLKGLIPVAVVDFFIDDHRPPFIYPRPLLAPFNPQETTIDQVCDWVAEESKADKRLVTLWKPKEYLTRKNMKQLRELLKVNDYNLEAFCDDITGDGDDPFSSLLADQSRPRDAKLPLLVAQILKGPEDKTSKRKRNDQEIGVEMNEAMTSELRPLIKRYKQSLLGEAPSPSVAAQPREYYNFQNGVSPIVDGRYASRRPVVAAPIVIYDSIFATFIADVNSSEPLDDDDLVRQTEKFMESVSGIRCVENESYTSNRVGLKRILEIALESMATHTDGPESDHIIPYLREVEPHEAAALGIIEEKAGVGKSGDAAVQAEFYYRLYWKERSDLLDASFSSTFLVGLMGPYLSISGAIWTTDIIVQPLVSGLLWLGSPPLISDVEIIRVARVFGALKKGLKSLRDRYRSLDPPAGNILGRFFPLATSFTYSGKKVSFKYQDYIKSKSASCLVFSAILDNEVIGNEQQVVVKFVERYGKDAHELLEKEGLAPKLYYCGDIWHDDLAANKGCGSRQMIVMEYVRGRAATRADCTNHYEGLSKAVKLLHDKGMVHGDLRRPNIIATDDPNAPLKILDFDWAGMQGKVRYPLRLSKEVRWEPSVRDYALIEYKHDDFMLCRLTAAL</sequence>
<dbReference type="PROSITE" id="PS50011">
    <property type="entry name" value="PROTEIN_KINASE_DOM"/>
    <property type="match status" value="1"/>
</dbReference>
<gene>
    <name evidence="2" type="ORF">WOLCODRAFT_141140</name>
</gene>
<dbReference type="AlphaFoldDB" id="A0A2H3JA93"/>
<feature type="domain" description="Protein kinase" evidence="1">
    <location>
        <begin position="407"/>
        <end position="622"/>
    </location>
</feature>
<dbReference type="Gene3D" id="1.10.510.10">
    <property type="entry name" value="Transferase(Phosphotransferase) domain 1"/>
    <property type="match status" value="1"/>
</dbReference>
<keyword evidence="3" id="KW-1185">Reference proteome</keyword>
<dbReference type="OMA" id="EVIGRIW"/>
<dbReference type="OrthoDB" id="4062651at2759"/>
<accession>A0A2H3JA93</accession>
<dbReference type="GO" id="GO:0005524">
    <property type="term" value="F:ATP binding"/>
    <property type="evidence" value="ECO:0007669"/>
    <property type="project" value="InterPro"/>
</dbReference>
<evidence type="ECO:0000313" key="3">
    <source>
        <dbReference type="Proteomes" id="UP000218811"/>
    </source>
</evidence>
<dbReference type="InterPro" id="IPR000719">
    <property type="entry name" value="Prot_kinase_dom"/>
</dbReference>
<dbReference type="Proteomes" id="UP000218811">
    <property type="component" value="Unassembled WGS sequence"/>
</dbReference>